<gene>
    <name evidence="2" type="ORF">NK118_11280</name>
</gene>
<keyword evidence="1" id="KW-0175">Coiled coil</keyword>
<comment type="caution">
    <text evidence="2">The sequence shown here is derived from an EMBL/GenBank/DDBJ whole genome shotgun (WGS) entry which is preliminary data.</text>
</comment>
<evidence type="ECO:0000256" key="1">
    <source>
        <dbReference type="SAM" id="Coils"/>
    </source>
</evidence>
<feature type="coiled-coil region" evidence="1">
    <location>
        <begin position="49"/>
        <end position="76"/>
    </location>
</feature>
<name>A0ABT1EJG5_9FIRM</name>
<proteinExistence type="predicted"/>
<reference evidence="2 3" key="1">
    <citation type="journal article" date="2022" name="Genome Biol. Evol.">
        <title>Host diet, physiology and behaviors set the stage for Lachnospiraceae cladogenesis.</title>
        <authorList>
            <person name="Vera-Ponce De Leon A."/>
            <person name="Schneider M."/>
            <person name="Jahnes B.C."/>
            <person name="Sadowski V."/>
            <person name="Camuy-Velez L.A."/>
            <person name="Duan J."/>
            <person name="Sabree Z.L."/>
        </authorList>
    </citation>
    <scope>NUCLEOTIDE SEQUENCE [LARGE SCALE GENOMIC DNA]</scope>
    <source>
        <strain evidence="2 3">PAL227</strain>
    </source>
</reference>
<protein>
    <submittedName>
        <fullName evidence="2">Septum formation initiator family protein</fullName>
    </submittedName>
</protein>
<dbReference type="InterPro" id="IPR007060">
    <property type="entry name" value="FtsL/DivIC"/>
</dbReference>
<accession>A0ABT1EJG5</accession>
<organism evidence="2 3">
    <name type="scientific">Ohessyouella blattaphilus</name>
    <dbReference type="NCBI Taxonomy" id="2949333"/>
    <lineage>
        <taxon>Bacteria</taxon>
        <taxon>Bacillati</taxon>
        <taxon>Bacillota</taxon>
        <taxon>Clostridia</taxon>
        <taxon>Lachnospirales</taxon>
        <taxon>Lachnospiraceae</taxon>
        <taxon>Ohessyouella</taxon>
    </lineage>
</organism>
<keyword evidence="3" id="KW-1185">Reference proteome</keyword>
<evidence type="ECO:0000313" key="3">
    <source>
        <dbReference type="Proteomes" id="UP001523565"/>
    </source>
</evidence>
<dbReference type="Proteomes" id="UP001523565">
    <property type="component" value="Unassembled WGS sequence"/>
</dbReference>
<dbReference type="Pfam" id="PF04977">
    <property type="entry name" value="DivIC"/>
    <property type="match status" value="1"/>
</dbReference>
<dbReference type="RefSeq" id="WP_262069714.1">
    <property type="nucleotide sequence ID" value="NZ_JAMXOC010000018.1"/>
</dbReference>
<evidence type="ECO:0000313" key="2">
    <source>
        <dbReference type="EMBL" id="MCP1110833.1"/>
    </source>
</evidence>
<dbReference type="EMBL" id="JAMZFV010000018">
    <property type="protein sequence ID" value="MCP1110833.1"/>
    <property type="molecule type" value="Genomic_DNA"/>
</dbReference>
<sequence length="107" mass="12168">MTGVKARQEKKVRRKKYRANRASMFLVVLVLLVLAGVISVNSIGLRAKAKQHEATQAELQTQIEAEEKRTEEIEDLEDYVGSDAYVEDTAREKLGLVYENEIIFKAQ</sequence>